<name>A0A8C4GHE3_DICLA</name>
<sequence length="79" mass="8994">MVLAGVIQNLFHHIRMVQLFQDGNLLIDPLKGSFGLRGTLRDCFGSTRGRLTWETCLPHQPLLGQHLHRLQERTGDGFE</sequence>
<dbReference type="Ensembl" id="ENSDLAT00005008349.2">
    <property type="protein sequence ID" value="ENSDLAP00005007641.1"/>
    <property type="gene ID" value="ENSDLAG00005004007.2"/>
</dbReference>
<proteinExistence type="predicted"/>
<dbReference type="AlphaFoldDB" id="A0A8C4GHE3"/>
<keyword evidence="2" id="KW-1185">Reference proteome</keyword>
<protein>
    <submittedName>
        <fullName evidence="1">Uncharacterized protein</fullName>
    </submittedName>
</protein>
<evidence type="ECO:0000313" key="1">
    <source>
        <dbReference type="Ensembl" id="ENSDLAP00005007641.1"/>
    </source>
</evidence>
<organism evidence="1 2">
    <name type="scientific">Dicentrarchus labrax</name>
    <name type="common">European seabass</name>
    <name type="synonym">Morone labrax</name>
    <dbReference type="NCBI Taxonomy" id="13489"/>
    <lineage>
        <taxon>Eukaryota</taxon>
        <taxon>Metazoa</taxon>
        <taxon>Chordata</taxon>
        <taxon>Craniata</taxon>
        <taxon>Vertebrata</taxon>
        <taxon>Euteleostomi</taxon>
        <taxon>Actinopterygii</taxon>
        <taxon>Neopterygii</taxon>
        <taxon>Teleostei</taxon>
        <taxon>Neoteleostei</taxon>
        <taxon>Acanthomorphata</taxon>
        <taxon>Eupercaria</taxon>
        <taxon>Moronidae</taxon>
        <taxon>Dicentrarchus</taxon>
    </lineage>
</organism>
<evidence type="ECO:0000313" key="2">
    <source>
        <dbReference type="Proteomes" id="UP000694389"/>
    </source>
</evidence>
<dbReference type="Proteomes" id="UP000694389">
    <property type="component" value="Unassembled WGS sequence"/>
</dbReference>
<dbReference type="GeneTree" id="ENSGT00990000213389"/>
<reference evidence="1" key="2">
    <citation type="submission" date="2025-09" db="UniProtKB">
        <authorList>
            <consortium name="Ensembl"/>
        </authorList>
    </citation>
    <scope>IDENTIFICATION</scope>
</reference>
<accession>A0A8C4GHE3</accession>
<reference evidence="1" key="1">
    <citation type="submission" date="2025-08" db="UniProtKB">
        <authorList>
            <consortium name="Ensembl"/>
        </authorList>
    </citation>
    <scope>IDENTIFICATION</scope>
</reference>